<dbReference type="GO" id="GO:0005524">
    <property type="term" value="F:ATP binding"/>
    <property type="evidence" value="ECO:0007669"/>
    <property type="project" value="UniProtKB-KW"/>
</dbReference>
<dbReference type="InterPro" id="IPR000719">
    <property type="entry name" value="Prot_kinase_dom"/>
</dbReference>
<sequence>MQEEFPSKFQGFPQALLSRYEPLESLGKGGFAKVFKAKRKSDGKIVALKIPRIDERTSSLFIKEVAAWYNLNHENIVRLYRADILPVPYLEMEFVEGVELNGKVIRDLEKYPKPVDEETALKIITGIAEGLKHAHSKGIYHLDLKPLNILLKSDLTPKITDWGLAKISARSSLSTHSGYSPLYAAPEQLDEETFGVPDNKTDIYQLGLIFYELLTGELPYSATTPGALIGKILHAKPKRSSEVDPALAKYDGLFEKLLAKKKEERFSSVEEFLEALNSLRELEREKGELKRTTMAMRKSRSREEFEKLKVESVRKTVKIALLSARLNDKAELLRALDDLRFETRENFDDLVRAIEQVELLLREGIPIGNETFEMLRALLLRIEGEVVR</sequence>
<organism evidence="8 9">
    <name type="scientific">Thermococcus profundus</name>
    <dbReference type="NCBI Taxonomy" id="49899"/>
    <lineage>
        <taxon>Archaea</taxon>
        <taxon>Methanobacteriati</taxon>
        <taxon>Methanobacteriota</taxon>
        <taxon>Thermococci</taxon>
        <taxon>Thermococcales</taxon>
        <taxon>Thermococcaceae</taxon>
        <taxon>Thermococcus</taxon>
    </lineage>
</organism>
<dbReference type="PANTHER" id="PTHR11042">
    <property type="entry name" value="EUKARYOTIC TRANSLATION INITIATION FACTOR 2-ALPHA KINASE EIF2-ALPHA KINASE -RELATED"/>
    <property type="match status" value="1"/>
</dbReference>
<protein>
    <submittedName>
        <fullName evidence="8">Serine/threonine protein kinase</fullName>
    </submittedName>
</protein>
<proteinExistence type="inferred from homology"/>
<dbReference type="Proteomes" id="UP000250179">
    <property type="component" value="Chromosome"/>
</dbReference>
<keyword evidence="9" id="KW-1185">Reference proteome</keyword>
<accession>A0A2Z2MBH4</accession>
<evidence type="ECO:0000313" key="9">
    <source>
        <dbReference type="Proteomes" id="UP000250179"/>
    </source>
</evidence>
<dbReference type="GO" id="GO:0004674">
    <property type="term" value="F:protein serine/threonine kinase activity"/>
    <property type="evidence" value="ECO:0007669"/>
    <property type="project" value="UniProtKB-KW"/>
</dbReference>
<reference evidence="8 9" key="1">
    <citation type="submission" date="2016-03" db="EMBL/GenBank/DDBJ databases">
        <title>Complete genome sequence of Thermococcus profundus strain DT5432.</title>
        <authorList>
            <person name="Oger P.M."/>
        </authorList>
    </citation>
    <scope>NUCLEOTIDE SEQUENCE [LARGE SCALE GENOMIC DNA]</scope>
    <source>
        <strain evidence="8 9">DT 5432</strain>
    </source>
</reference>
<dbReference type="PROSITE" id="PS50011">
    <property type="entry name" value="PROTEIN_KINASE_DOM"/>
    <property type="match status" value="1"/>
</dbReference>
<dbReference type="SUPFAM" id="SSF56112">
    <property type="entry name" value="Protein kinase-like (PK-like)"/>
    <property type="match status" value="1"/>
</dbReference>
<comment type="similarity">
    <text evidence="5">Belongs to the protein kinase superfamily. Ser/Thr protein kinase family. GCN2 subfamily.</text>
</comment>
<dbReference type="KEGG" id="tprf:A3L09_09580"/>
<dbReference type="InterPro" id="IPR008271">
    <property type="entry name" value="Ser/Thr_kinase_AS"/>
</dbReference>
<feature type="domain" description="Protein kinase" evidence="7">
    <location>
        <begin position="20"/>
        <end position="277"/>
    </location>
</feature>
<evidence type="ECO:0000256" key="1">
    <source>
        <dbReference type="ARBA" id="ARBA00022679"/>
    </source>
</evidence>
<dbReference type="PROSITE" id="PS00107">
    <property type="entry name" value="PROTEIN_KINASE_ATP"/>
    <property type="match status" value="1"/>
</dbReference>
<evidence type="ECO:0000256" key="5">
    <source>
        <dbReference type="ARBA" id="ARBA00037982"/>
    </source>
</evidence>
<keyword evidence="1" id="KW-0808">Transferase</keyword>
<keyword evidence="2" id="KW-0547">Nucleotide-binding</keyword>
<dbReference type="SMART" id="SM00220">
    <property type="entry name" value="S_TKc"/>
    <property type="match status" value="1"/>
</dbReference>
<dbReference type="GO" id="GO:0005737">
    <property type="term" value="C:cytoplasm"/>
    <property type="evidence" value="ECO:0007669"/>
    <property type="project" value="TreeGrafter"/>
</dbReference>
<keyword evidence="3 8" id="KW-0418">Kinase</keyword>
<evidence type="ECO:0000256" key="4">
    <source>
        <dbReference type="ARBA" id="ARBA00022840"/>
    </source>
</evidence>
<dbReference type="Pfam" id="PF00069">
    <property type="entry name" value="Pkinase"/>
    <property type="match status" value="1"/>
</dbReference>
<name>A0A2Z2MBH4_THEPR</name>
<evidence type="ECO:0000256" key="3">
    <source>
        <dbReference type="ARBA" id="ARBA00022777"/>
    </source>
</evidence>
<dbReference type="AlphaFoldDB" id="A0A2Z2MBH4"/>
<dbReference type="CDD" id="cd14014">
    <property type="entry name" value="STKc_PknB_like"/>
    <property type="match status" value="1"/>
</dbReference>
<dbReference type="EMBL" id="CP014862">
    <property type="protein sequence ID" value="ASJ03787.1"/>
    <property type="molecule type" value="Genomic_DNA"/>
</dbReference>
<keyword evidence="8" id="KW-0723">Serine/threonine-protein kinase</keyword>
<evidence type="ECO:0000259" key="7">
    <source>
        <dbReference type="PROSITE" id="PS50011"/>
    </source>
</evidence>
<dbReference type="Gene3D" id="1.10.510.10">
    <property type="entry name" value="Transferase(Phosphotransferase) domain 1"/>
    <property type="match status" value="1"/>
</dbReference>
<evidence type="ECO:0000256" key="6">
    <source>
        <dbReference type="SAM" id="Coils"/>
    </source>
</evidence>
<keyword evidence="6" id="KW-0175">Coiled coil</keyword>
<dbReference type="InterPro" id="IPR050339">
    <property type="entry name" value="CC_SR_Kinase"/>
</dbReference>
<feature type="coiled-coil region" evidence="6">
    <location>
        <begin position="272"/>
        <end position="299"/>
    </location>
</feature>
<evidence type="ECO:0000313" key="8">
    <source>
        <dbReference type="EMBL" id="ASJ03787.1"/>
    </source>
</evidence>
<dbReference type="PROSITE" id="PS00108">
    <property type="entry name" value="PROTEIN_KINASE_ST"/>
    <property type="match status" value="1"/>
</dbReference>
<dbReference type="InterPro" id="IPR017441">
    <property type="entry name" value="Protein_kinase_ATP_BS"/>
</dbReference>
<keyword evidence="4" id="KW-0067">ATP-binding</keyword>
<gene>
    <name evidence="8" type="ORF">A3L09_09580</name>
</gene>
<evidence type="ECO:0000256" key="2">
    <source>
        <dbReference type="ARBA" id="ARBA00022741"/>
    </source>
</evidence>
<dbReference type="InterPro" id="IPR011009">
    <property type="entry name" value="Kinase-like_dom_sf"/>
</dbReference>